<evidence type="ECO:0000256" key="3">
    <source>
        <dbReference type="ARBA" id="ARBA00022692"/>
    </source>
</evidence>
<dbReference type="InterPro" id="IPR018076">
    <property type="entry name" value="T2SS_GspF_dom"/>
</dbReference>
<evidence type="ECO:0000256" key="6">
    <source>
        <dbReference type="SAM" id="Phobius"/>
    </source>
</evidence>
<feature type="transmembrane region" description="Helical" evidence="6">
    <location>
        <begin position="267"/>
        <end position="286"/>
    </location>
</feature>
<dbReference type="PANTHER" id="PTHR35402:SF1">
    <property type="entry name" value="TYPE II SECRETION SYSTEM PROTEIN GSPF DOMAIN-CONTAINING PROTEIN"/>
    <property type="match status" value="1"/>
</dbReference>
<reference evidence="9" key="3">
    <citation type="submission" date="2021-05" db="EMBL/GenBank/DDBJ databases">
        <title>Protein family content uncovers lineage relationships and bacterial pathway maintenance mechanisms in DPANN archaea.</title>
        <authorList>
            <person name="Castelle C.J."/>
            <person name="Meheust R."/>
            <person name="Jaffe A.L."/>
            <person name="Seitz K."/>
            <person name="Gong X."/>
            <person name="Baker B.J."/>
            <person name="Banfield J.F."/>
        </authorList>
    </citation>
    <scope>NUCLEOTIDE SEQUENCE</scope>
    <source>
        <strain evidence="9">RIFCSPHIGHO2_01_FULL_GW2011_AR10_43_9</strain>
    </source>
</reference>
<comment type="subcellular location">
    <subcellularLocation>
        <location evidence="1">Cell membrane</location>
        <topology evidence="1">Multi-pass membrane protein</topology>
    </subcellularLocation>
</comment>
<gene>
    <name evidence="8" type="ORF">HA237_01090</name>
    <name evidence="9" type="ORF">J4224_00070</name>
</gene>
<feature type="transmembrane region" description="Helical" evidence="6">
    <location>
        <begin position="50"/>
        <end position="73"/>
    </location>
</feature>
<accession>A0A7J4IT75</accession>
<dbReference type="PANTHER" id="PTHR35402">
    <property type="entry name" value="INTEGRAL MEMBRANE PROTEIN-RELATED"/>
    <property type="match status" value="1"/>
</dbReference>
<name>A0A7J4IT75_9ARCH</name>
<dbReference type="Proteomes" id="UP000577419">
    <property type="component" value="Unassembled WGS sequence"/>
</dbReference>
<keyword evidence="2" id="KW-1003">Cell membrane</keyword>
<evidence type="ECO:0000313" key="8">
    <source>
        <dbReference type="EMBL" id="HIH07944.1"/>
    </source>
</evidence>
<keyword evidence="3 6" id="KW-0812">Transmembrane</keyword>
<dbReference type="InterPro" id="IPR056569">
    <property type="entry name" value="ArlJ-like"/>
</dbReference>
<feature type="domain" description="Type II secretion system protein GspF" evidence="7">
    <location>
        <begin position="127"/>
        <end position="249"/>
    </location>
</feature>
<dbReference type="AlphaFoldDB" id="A0A7J4IT75"/>
<feature type="transmembrane region" description="Helical" evidence="6">
    <location>
        <begin position="85"/>
        <end position="106"/>
    </location>
</feature>
<evidence type="ECO:0000313" key="10">
    <source>
        <dbReference type="Proteomes" id="UP000577419"/>
    </source>
</evidence>
<evidence type="ECO:0000256" key="4">
    <source>
        <dbReference type="ARBA" id="ARBA00022989"/>
    </source>
</evidence>
<evidence type="ECO:0000256" key="5">
    <source>
        <dbReference type="ARBA" id="ARBA00023136"/>
    </source>
</evidence>
<protein>
    <submittedName>
        <fullName evidence="8">Type II secretion system F family protein</fullName>
    </submittedName>
</protein>
<dbReference type="GO" id="GO:0005886">
    <property type="term" value="C:plasma membrane"/>
    <property type="evidence" value="ECO:0007669"/>
    <property type="project" value="UniProtKB-SubCell"/>
</dbReference>
<comment type="caution">
    <text evidence="8">The sequence shown here is derived from an EMBL/GenBank/DDBJ whole genome shotgun (WGS) entry which is preliminary data.</text>
</comment>
<feature type="transmembrane region" description="Helical" evidence="6">
    <location>
        <begin position="230"/>
        <end position="255"/>
    </location>
</feature>
<feature type="transmembrane region" description="Helical" evidence="6">
    <location>
        <begin position="20"/>
        <end position="38"/>
    </location>
</feature>
<dbReference type="Proteomes" id="UP000683213">
    <property type="component" value="Unassembled WGS sequence"/>
</dbReference>
<organism evidence="8 10">
    <name type="scientific">Candidatus Iainarchaeum sp</name>
    <dbReference type="NCBI Taxonomy" id="3101447"/>
    <lineage>
        <taxon>Archaea</taxon>
        <taxon>Candidatus Iainarchaeota</taxon>
        <taxon>Candidatus Iainarchaeia</taxon>
        <taxon>Candidatus Iainarchaeales</taxon>
        <taxon>Candidatus Iainarchaeaceae</taxon>
        <taxon>Candidatus Iainarchaeum</taxon>
    </lineage>
</organism>
<reference evidence="10" key="1">
    <citation type="journal article" date="2020" name="bioRxiv">
        <title>A rank-normalized archaeal taxonomy based on genome phylogeny resolves widespread incomplete and uneven classifications.</title>
        <authorList>
            <person name="Rinke C."/>
            <person name="Chuvochina M."/>
            <person name="Mussig A.J."/>
            <person name="Chaumeil P.-A."/>
            <person name="Waite D.W."/>
            <person name="Whitman W.B."/>
            <person name="Parks D.H."/>
            <person name="Hugenholtz P."/>
        </authorList>
    </citation>
    <scope>NUCLEOTIDE SEQUENCE [LARGE SCALE GENOMIC DNA]</scope>
</reference>
<evidence type="ECO:0000259" key="7">
    <source>
        <dbReference type="Pfam" id="PF00482"/>
    </source>
</evidence>
<keyword evidence="5 6" id="KW-0472">Membrane</keyword>
<evidence type="ECO:0000256" key="2">
    <source>
        <dbReference type="ARBA" id="ARBA00022475"/>
    </source>
</evidence>
<dbReference type="EMBL" id="DUFG01000006">
    <property type="protein sequence ID" value="HIH07944.1"/>
    <property type="molecule type" value="Genomic_DNA"/>
</dbReference>
<dbReference type="EMBL" id="JAGVWF010000001">
    <property type="protein sequence ID" value="MBS3058807.1"/>
    <property type="molecule type" value="Genomic_DNA"/>
</dbReference>
<evidence type="ECO:0000256" key="1">
    <source>
        <dbReference type="ARBA" id="ARBA00004651"/>
    </source>
</evidence>
<keyword evidence="4 6" id="KW-1133">Transmembrane helix</keyword>
<proteinExistence type="predicted"/>
<dbReference type="Pfam" id="PF00482">
    <property type="entry name" value="T2SSF"/>
    <property type="match status" value="1"/>
</dbReference>
<sequence length="295" mass="32552">MRVRFLLFSIGFSKSIGQRLPWLGGFLAKIFYGLKYDLKKAELEIEAEHYLVAALLSALVYGLVGFLFFNSVLYLKDSEFLQENILLSVLIGAVFFAIFFFLHLVYPRIISYQVASGIDQSLTFAVKSMLIQVTSGISLYDAMINVSKSNYGVVSEEFKGVIRDINSGTPETRALEKLALKTKSEYLKKTSWQLLSSLRSGASLSGALNTVVDSLTAAQQRAIKNYAAELNLWILLYLLFAAAIPTLGITFFVILSALGGSSIGPEIISLIVGLGIVFQVVLIGFVRTRIPKVYL</sequence>
<evidence type="ECO:0000313" key="9">
    <source>
        <dbReference type="EMBL" id="MBS3058807.1"/>
    </source>
</evidence>
<reference evidence="9" key="2">
    <citation type="submission" date="2021-03" db="EMBL/GenBank/DDBJ databases">
        <authorList>
            <person name="Jaffe A."/>
        </authorList>
    </citation>
    <scope>NUCLEOTIDE SEQUENCE</scope>
    <source>
        <strain evidence="9">RIFCSPHIGHO2_01_FULL_GW2011_AR10_43_9</strain>
    </source>
</reference>